<sequence length="125" mass="12876">MTRTEFAARAAAQAEGVVDVTRAPVALASSSPPGDTRTCAEAAALLRQAVPRMAVALHATSDRVPHPLARLRVGGPGRRLVLDGHPGSCPVMLRDGRRCRRGTADMTGGIVAPVLALAAPDLLPA</sequence>
<evidence type="ECO:0000313" key="2">
    <source>
        <dbReference type="Proteomes" id="UP001139311"/>
    </source>
</evidence>
<dbReference type="AlphaFoldDB" id="A0A9X1IFH9"/>
<keyword evidence="2" id="KW-1185">Reference proteome</keyword>
<protein>
    <submittedName>
        <fullName evidence="1">Uncharacterized protein</fullName>
    </submittedName>
</protein>
<reference evidence="1" key="1">
    <citation type="submission" date="2021-10" db="EMBL/GenBank/DDBJ databases">
        <title>Roseicella aerolatum sp. nov., isolated from aerosols of e-waste dismantling site.</title>
        <authorList>
            <person name="Qin T."/>
        </authorList>
    </citation>
    <scope>NUCLEOTIDE SEQUENCE</scope>
    <source>
        <strain evidence="1">GB24</strain>
    </source>
</reference>
<dbReference type="EMBL" id="JAJAQI010000023">
    <property type="protein sequence ID" value="MCB4823154.1"/>
    <property type="molecule type" value="Genomic_DNA"/>
</dbReference>
<dbReference type="Gene3D" id="3.40.630.10">
    <property type="entry name" value="Zn peptidases"/>
    <property type="match status" value="1"/>
</dbReference>
<gene>
    <name evidence="1" type="ORF">LHA35_15580</name>
</gene>
<accession>A0A9X1IFH9</accession>
<dbReference type="Proteomes" id="UP001139311">
    <property type="component" value="Unassembled WGS sequence"/>
</dbReference>
<dbReference type="RefSeq" id="WP_226609516.1">
    <property type="nucleotide sequence ID" value="NZ_JAJAQI010000023.1"/>
</dbReference>
<organism evidence="1 2">
    <name type="scientific">Roseicella aerolata</name>
    <dbReference type="NCBI Taxonomy" id="2883479"/>
    <lineage>
        <taxon>Bacteria</taxon>
        <taxon>Pseudomonadati</taxon>
        <taxon>Pseudomonadota</taxon>
        <taxon>Alphaproteobacteria</taxon>
        <taxon>Acetobacterales</taxon>
        <taxon>Roseomonadaceae</taxon>
        <taxon>Roseicella</taxon>
    </lineage>
</organism>
<comment type="caution">
    <text evidence="1">The sequence shown here is derived from an EMBL/GenBank/DDBJ whole genome shotgun (WGS) entry which is preliminary data.</text>
</comment>
<dbReference type="SUPFAM" id="SSF53187">
    <property type="entry name" value="Zn-dependent exopeptidases"/>
    <property type="match status" value="1"/>
</dbReference>
<name>A0A9X1IFH9_9PROT</name>
<evidence type="ECO:0000313" key="1">
    <source>
        <dbReference type="EMBL" id="MCB4823154.1"/>
    </source>
</evidence>
<proteinExistence type="predicted"/>